<dbReference type="AlphaFoldDB" id="A0A4T2A3K6"/>
<name>A0A4T2A3K6_9PSED</name>
<dbReference type="Proteomes" id="UP000307541">
    <property type="component" value="Unassembled WGS sequence"/>
</dbReference>
<dbReference type="NCBIfam" id="TIGR02532">
    <property type="entry name" value="IV_pilin_GFxxxE"/>
    <property type="match status" value="1"/>
</dbReference>
<keyword evidence="3" id="KW-1185">Reference proteome</keyword>
<dbReference type="PROSITE" id="PS00409">
    <property type="entry name" value="PROKAR_NTER_METHYL"/>
    <property type="match status" value="1"/>
</dbReference>
<keyword evidence="1" id="KW-0812">Transmembrane</keyword>
<organism evidence="2 3">
    <name type="scientific">Pseudomonas leptonychotis</name>
    <dbReference type="NCBI Taxonomy" id="2448482"/>
    <lineage>
        <taxon>Bacteria</taxon>
        <taxon>Pseudomonadati</taxon>
        <taxon>Pseudomonadota</taxon>
        <taxon>Gammaproteobacteria</taxon>
        <taxon>Pseudomonadales</taxon>
        <taxon>Pseudomonadaceae</taxon>
        <taxon>Pseudomonas</taxon>
    </lineage>
</organism>
<dbReference type="RefSeq" id="WP_136664160.1">
    <property type="nucleotide sequence ID" value="NZ_RFLV01000001.1"/>
</dbReference>
<dbReference type="Pfam" id="PF07963">
    <property type="entry name" value="N_methyl"/>
    <property type="match status" value="1"/>
</dbReference>
<evidence type="ECO:0000313" key="2">
    <source>
        <dbReference type="EMBL" id="TIH10882.1"/>
    </source>
</evidence>
<sequence>MTRQRGMTLIELVLTIVIIGIAAAALYSAMASITGRSADPLLRQQSLTIAEAYLEEILLLPYLDPATLTACQAVPASRDVFNDVCDYRGLSDNGARNARGVAIAALANYRVDVTVQPQASWNGVAAMQVDVQVTDPGNQSLLLSGYRTCYGELNAAGVDQCP</sequence>
<dbReference type="EMBL" id="RFLV01000001">
    <property type="protein sequence ID" value="TIH10882.1"/>
    <property type="molecule type" value="Genomic_DNA"/>
</dbReference>
<dbReference type="OrthoDB" id="5784010at2"/>
<accession>A0A4T2A3K6</accession>
<protein>
    <submittedName>
        <fullName evidence="2">Prepilin-type N-terminal cleavage/methylation domain-containing protein</fullName>
    </submittedName>
</protein>
<comment type="caution">
    <text evidence="2">The sequence shown here is derived from an EMBL/GenBank/DDBJ whole genome shotgun (WGS) entry which is preliminary data.</text>
</comment>
<keyword evidence="1" id="KW-0472">Membrane</keyword>
<keyword evidence="1" id="KW-1133">Transmembrane helix</keyword>
<proteinExistence type="predicted"/>
<gene>
    <name evidence="2" type="ORF">D8779_09465</name>
</gene>
<evidence type="ECO:0000313" key="3">
    <source>
        <dbReference type="Proteomes" id="UP000307541"/>
    </source>
</evidence>
<feature type="transmembrane region" description="Helical" evidence="1">
    <location>
        <begin position="12"/>
        <end position="33"/>
    </location>
</feature>
<dbReference type="InterPro" id="IPR012902">
    <property type="entry name" value="N_methyl_site"/>
</dbReference>
<evidence type="ECO:0000256" key="1">
    <source>
        <dbReference type="SAM" id="Phobius"/>
    </source>
</evidence>
<reference evidence="2 3" key="1">
    <citation type="submission" date="2018-10" db="EMBL/GenBank/DDBJ databases">
        <title>Pseudomonas leptonychotis sp. nov., isolated from Weddell seals in Antarctica.</title>
        <authorList>
            <person name="Novakova D."/>
            <person name="Svec P."/>
            <person name="Kralova S."/>
            <person name="Kristofova L."/>
            <person name="Zeman M."/>
            <person name="Pantucek R."/>
            <person name="Maslanova I."/>
            <person name="Sedlacek I."/>
        </authorList>
    </citation>
    <scope>NUCLEOTIDE SEQUENCE [LARGE SCALE GENOMIC DNA]</scope>
    <source>
        <strain evidence="2 3">CCM 8849</strain>
    </source>
</reference>